<accession>A0A1X7BZD8</accession>
<protein>
    <submittedName>
        <fullName evidence="3">Gamma-glutamylputrescine oxidoreductase</fullName>
        <ecNumber evidence="3">1.4.3.-</ecNumber>
    </submittedName>
</protein>
<dbReference type="Pfam" id="PF01266">
    <property type="entry name" value="DAO"/>
    <property type="match status" value="1"/>
</dbReference>
<keyword evidence="1 3" id="KW-0560">Oxidoreductase</keyword>
<organism evidence="3 4">
    <name type="scientific">Roseovarius aestuarii</name>
    <dbReference type="NCBI Taxonomy" id="475083"/>
    <lineage>
        <taxon>Bacteria</taxon>
        <taxon>Pseudomonadati</taxon>
        <taxon>Pseudomonadota</taxon>
        <taxon>Alphaproteobacteria</taxon>
        <taxon>Rhodobacterales</taxon>
        <taxon>Roseobacteraceae</taxon>
        <taxon>Roseovarius</taxon>
    </lineage>
</organism>
<name>A0A1X7BZD8_9RHOB</name>
<dbReference type="EMBL" id="FWXB01000034">
    <property type="protein sequence ID" value="SMC14649.1"/>
    <property type="molecule type" value="Genomic_DNA"/>
</dbReference>
<dbReference type="EC" id="1.4.3.-" evidence="3"/>
<reference evidence="3 4" key="1">
    <citation type="submission" date="2017-03" db="EMBL/GenBank/DDBJ databases">
        <authorList>
            <person name="Afonso C.L."/>
            <person name="Miller P.J."/>
            <person name="Scott M.A."/>
            <person name="Spackman E."/>
            <person name="Goraichik I."/>
            <person name="Dimitrov K.M."/>
            <person name="Suarez D.L."/>
            <person name="Swayne D.E."/>
        </authorList>
    </citation>
    <scope>NUCLEOTIDE SEQUENCE [LARGE SCALE GENOMIC DNA]</scope>
    <source>
        <strain evidence="3 4">CECT 7745</strain>
    </source>
</reference>
<dbReference type="Gene3D" id="3.50.50.60">
    <property type="entry name" value="FAD/NAD(P)-binding domain"/>
    <property type="match status" value="1"/>
</dbReference>
<dbReference type="InterPro" id="IPR036188">
    <property type="entry name" value="FAD/NAD-bd_sf"/>
</dbReference>
<dbReference type="AlphaFoldDB" id="A0A1X7BZD8"/>
<evidence type="ECO:0000313" key="3">
    <source>
        <dbReference type="EMBL" id="SMC14649.1"/>
    </source>
</evidence>
<dbReference type="RefSeq" id="WP_085802540.1">
    <property type="nucleotide sequence ID" value="NZ_FWXB01000034.1"/>
</dbReference>
<evidence type="ECO:0000259" key="2">
    <source>
        <dbReference type="Pfam" id="PF01266"/>
    </source>
</evidence>
<feature type="domain" description="FAD dependent oxidoreductase" evidence="2">
    <location>
        <begin position="38"/>
        <end position="396"/>
    </location>
</feature>
<dbReference type="Gene3D" id="3.30.9.10">
    <property type="entry name" value="D-Amino Acid Oxidase, subunit A, domain 2"/>
    <property type="match status" value="1"/>
</dbReference>
<dbReference type="Proteomes" id="UP000193224">
    <property type="component" value="Unassembled WGS sequence"/>
</dbReference>
<dbReference type="OrthoDB" id="9806601at2"/>
<dbReference type="GO" id="GO:0005737">
    <property type="term" value="C:cytoplasm"/>
    <property type="evidence" value="ECO:0007669"/>
    <property type="project" value="TreeGrafter"/>
</dbReference>
<sequence length="464" mass="51730">MTSLATRALNDVTLFPYWLDSPDAPATEPQLIGRSEADLVIVGGGFTGLWASIIAKEANPDQDVVLIEAEKIAYGASGRPGAIVSTSVMHGLHNAVRIFPNDLDQLEQLGHRNMEGFLDTIKRHKIECDQEWNGELTVAVGPENVPVVQEEYDLHVKHGHEVELLDAEAVRGHLNSPLFHGGLWSKKNSGTVNPAKLAWGLKRAAISLGVRLYEECPMKRIEDEGSYLRVVTRDGEIKTPKVLLGTNAFAVGHKKIRSRIAMVRDRIVMTEPLSDEQLARVGWKNRQGVYDTRTQLNYMRLTKDNRILFGGRLGYFINSPRDPELDRTTQPYERLAGAFFSTFPQLEDIRFTHAWSGPIALTTRMAVHFQSYYDGKAVYAGGYSGFGVSTSRFGAEMGLAKLNGEDRPELQLEFARTMPNKIPPDPFRYIGAQITMYAMDTADAKGGWRNLWLKAVTKLGFPLT</sequence>
<dbReference type="InterPro" id="IPR006076">
    <property type="entry name" value="FAD-dep_OxRdtase"/>
</dbReference>
<dbReference type="GO" id="GO:0016491">
    <property type="term" value="F:oxidoreductase activity"/>
    <property type="evidence" value="ECO:0007669"/>
    <property type="project" value="UniProtKB-KW"/>
</dbReference>
<keyword evidence="4" id="KW-1185">Reference proteome</keyword>
<dbReference type="PANTHER" id="PTHR13847">
    <property type="entry name" value="SARCOSINE DEHYDROGENASE-RELATED"/>
    <property type="match status" value="1"/>
</dbReference>
<gene>
    <name evidence="3" type="primary">puuB_9</name>
    <name evidence="3" type="ORF">ROA7745_04518</name>
</gene>
<dbReference type="PANTHER" id="PTHR13847:SF281">
    <property type="entry name" value="FAD DEPENDENT OXIDOREDUCTASE DOMAIN-CONTAINING PROTEIN"/>
    <property type="match status" value="1"/>
</dbReference>
<evidence type="ECO:0000313" key="4">
    <source>
        <dbReference type="Proteomes" id="UP000193224"/>
    </source>
</evidence>
<proteinExistence type="predicted"/>
<dbReference type="SUPFAM" id="SSF51905">
    <property type="entry name" value="FAD/NAD(P)-binding domain"/>
    <property type="match status" value="1"/>
</dbReference>
<evidence type="ECO:0000256" key="1">
    <source>
        <dbReference type="ARBA" id="ARBA00023002"/>
    </source>
</evidence>